<dbReference type="GO" id="GO:0032993">
    <property type="term" value="C:protein-DNA complex"/>
    <property type="evidence" value="ECO:0007669"/>
    <property type="project" value="TreeGrafter"/>
</dbReference>
<evidence type="ECO:0000259" key="4">
    <source>
        <dbReference type="PROSITE" id="PS50110"/>
    </source>
</evidence>
<dbReference type="PANTHER" id="PTHR48111:SF76">
    <property type="entry name" value="TWO-COMPONENT RESPONSE REGULATOR"/>
    <property type="match status" value="1"/>
</dbReference>
<dbReference type="KEGG" id="lck:HN018_00825"/>
<dbReference type="EMBL" id="CP053708">
    <property type="protein sequence ID" value="QKE88787.1"/>
    <property type="molecule type" value="Genomic_DNA"/>
</dbReference>
<dbReference type="Pfam" id="PF00072">
    <property type="entry name" value="Response_reg"/>
    <property type="match status" value="1"/>
</dbReference>
<protein>
    <submittedName>
        <fullName evidence="6">Response regulator transcription factor</fullName>
    </submittedName>
</protein>
<dbReference type="PANTHER" id="PTHR48111">
    <property type="entry name" value="REGULATOR OF RPOS"/>
    <property type="match status" value="1"/>
</dbReference>
<reference evidence="6 7" key="1">
    <citation type="journal article" date="2014" name="World J. Microbiol. Biotechnol.">
        <title>Biodiversity and physiological characteristics of Antarctic and Arctic lichens-associated bacteria.</title>
        <authorList>
            <person name="Lee Y.M."/>
            <person name="Kim E.H."/>
            <person name="Lee H.K."/>
            <person name="Hong S.G."/>
        </authorList>
    </citation>
    <scope>NUCLEOTIDE SEQUENCE [LARGE SCALE GENOMIC DNA]</scope>
    <source>
        <strain evidence="6 7">PAMC 26569</strain>
    </source>
</reference>
<dbReference type="Gene3D" id="3.40.50.2300">
    <property type="match status" value="1"/>
</dbReference>
<accession>A0A6M8HFP0</accession>
<dbReference type="Gene3D" id="1.10.10.10">
    <property type="entry name" value="Winged helix-like DNA-binding domain superfamily/Winged helix DNA-binding domain"/>
    <property type="match status" value="1"/>
</dbReference>
<dbReference type="Pfam" id="PF00486">
    <property type="entry name" value="Trans_reg_C"/>
    <property type="match status" value="1"/>
</dbReference>
<gene>
    <name evidence="6" type="ORF">HN018_00825</name>
</gene>
<name>A0A6M8HFP0_9PROT</name>
<sequence length="225" mass="25215">MAKILLIEDDAGTAVEICLELTRHGHELVHARSGPEGSRMAQIAQPHLMIVDRMLPEDTGLEVVERLRATGCRAPTLILSALSALNDRVDGLRAGGDDYLGKPFALIELVARVEALLRRPANSRETFIHVGPLTLDLLLKQAWRTGRELDLLPKEFEVLAYLARRPGYTVTRSMLLSDVWGYRFEPRSNVVDVLMSKLRRKVDLPDEPMLIKNVRGNGYRLDCPS</sequence>
<evidence type="ECO:0000256" key="2">
    <source>
        <dbReference type="PROSITE-ProRule" id="PRU00169"/>
    </source>
</evidence>
<dbReference type="Gene3D" id="6.10.250.690">
    <property type="match status" value="1"/>
</dbReference>
<dbReference type="CDD" id="cd00383">
    <property type="entry name" value="trans_reg_C"/>
    <property type="match status" value="1"/>
</dbReference>
<evidence type="ECO:0000313" key="6">
    <source>
        <dbReference type="EMBL" id="QKE88787.1"/>
    </source>
</evidence>
<feature type="modified residue" description="4-aspartylphosphate" evidence="2">
    <location>
        <position position="52"/>
    </location>
</feature>
<dbReference type="SMART" id="SM00448">
    <property type="entry name" value="REC"/>
    <property type="match status" value="1"/>
</dbReference>
<keyword evidence="1 3" id="KW-0238">DNA-binding</keyword>
<feature type="domain" description="OmpR/PhoB-type" evidence="5">
    <location>
        <begin position="125"/>
        <end position="223"/>
    </location>
</feature>
<dbReference type="InterPro" id="IPR001867">
    <property type="entry name" value="OmpR/PhoB-type_DNA-bd"/>
</dbReference>
<evidence type="ECO:0000313" key="7">
    <source>
        <dbReference type="Proteomes" id="UP000500767"/>
    </source>
</evidence>
<dbReference type="Proteomes" id="UP000500767">
    <property type="component" value="Chromosome"/>
</dbReference>
<evidence type="ECO:0000256" key="3">
    <source>
        <dbReference type="PROSITE-ProRule" id="PRU01091"/>
    </source>
</evidence>
<evidence type="ECO:0000259" key="5">
    <source>
        <dbReference type="PROSITE" id="PS51755"/>
    </source>
</evidence>
<keyword evidence="7" id="KW-1185">Reference proteome</keyword>
<dbReference type="GO" id="GO:0000976">
    <property type="term" value="F:transcription cis-regulatory region binding"/>
    <property type="evidence" value="ECO:0007669"/>
    <property type="project" value="TreeGrafter"/>
</dbReference>
<proteinExistence type="predicted"/>
<dbReference type="AlphaFoldDB" id="A0A6M8HFP0"/>
<dbReference type="InterPro" id="IPR011006">
    <property type="entry name" value="CheY-like_superfamily"/>
</dbReference>
<organism evidence="6 7">
    <name type="scientific">Lichenicola cladoniae</name>
    <dbReference type="NCBI Taxonomy" id="1484109"/>
    <lineage>
        <taxon>Bacteria</taxon>
        <taxon>Pseudomonadati</taxon>
        <taxon>Pseudomonadota</taxon>
        <taxon>Alphaproteobacteria</taxon>
        <taxon>Acetobacterales</taxon>
        <taxon>Acetobacteraceae</taxon>
        <taxon>Lichenicola</taxon>
    </lineage>
</organism>
<dbReference type="RefSeq" id="WP_171832749.1">
    <property type="nucleotide sequence ID" value="NZ_CP053708.1"/>
</dbReference>
<dbReference type="InterPro" id="IPR036388">
    <property type="entry name" value="WH-like_DNA-bd_sf"/>
</dbReference>
<evidence type="ECO:0000256" key="1">
    <source>
        <dbReference type="ARBA" id="ARBA00023125"/>
    </source>
</evidence>
<dbReference type="SUPFAM" id="SSF52172">
    <property type="entry name" value="CheY-like"/>
    <property type="match status" value="1"/>
</dbReference>
<dbReference type="InterPro" id="IPR039420">
    <property type="entry name" value="WalR-like"/>
</dbReference>
<dbReference type="PROSITE" id="PS50110">
    <property type="entry name" value="RESPONSE_REGULATORY"/>
    <property type="match status" value="1"/>
</dbReference>
<dbReference type="InterPro" id="IPR001789">
    <property type="entry name" value="Sig_transdc_resp-reg_receiver"/>
</dbReference>
<dbReference type="GO" id="GO:0000156">
    <property type="term" value="F:phosphorelay response regulator activity"/>
    <property type="evidence" value="ECO:0007669"/>
    <property type="project" value="TreeGrafter"/>
</dbReference>
<keyword evidence="2" id="KW-0597">Phosphoprotein</keyword>
<dbReference type="GO" id="GO:0006355">
    <property type="term" value="P:regulation of DNA-templated transcription"/>
    <property type="evidence" value="ECO:0007669"/>
    <property type="project" value="InterPro"/>
</dbReference>
<dbReference type="SMART" id="SM00862">
    <property type="entry name" value="Trans_reg_C"/>
    <property type="match status" value="1"/>
</dbReference>
<dbReference type="GO" id="GO:0005829">
    <property type="term" value="C:cytosol"/>
    <property type="evidence" value="ECO:0007669"/>
    <property type="project" value="TreeGrafter"/>
</dbReference>
<feature type="DNA-binding region" description="OmpR/PhoB-type" evidence="3">
    <location>
        <begin position="125"/>
        <end position="223"/>
    </location>
</feature>
<feature type="domain" description="Response regulatory" evidence="4">
    <location>
        <begin position="3"/>
        <end position="117"/>
    </location>
</feature>
<dbReference type="PROSITE" id="PS51755">
    <property type="entry name" value="OMPR_PHOB"/>
    <property type="match status" value="1"/>
</dbReference>